<dbReference type="EMBL" id="BKCJ010216882">
    <property type="protein sequence ID" value="GEY86220.1"/>
    <property type="molecule type" value="Genomic_DNA"/>
</dbReference>
<feature type="non-terminal residue" evidence="1">
    <location>
        <position position="127"/>
    </location>
</feature>
<accession>A0A699HUE4</accession>
<reference evidence="1" key="1">
    <citation type="journal article" date="2019" name="Sci. Rep.">
        <title>Draft genome of Tanacetum cinerariifolium, the natural source of mosquito coil.</title>
        <authorList>
            <person name="Yamashiro T."/>
            <person name="Shiraishi A."/>
            <person name="Satake H."/>
            <person name="Nakayama K."/>
        </authorList>
    </citation>
    <scope>NUCLEOTIDE SEQUENCE</scope>
</reference>
<gene>
    <name evidence="1" type="ORF">Tci_458194</name>
</gene>
<proteinExistence type="predicted"/>
<protein>
    <submittedName>
        <fullName evidence="1">Uncharacterized protein</fullName>
    </submittedName>
</protein>
<evidence type="ECO:0000313" key="1">
    <source>
        <dbReference type="EMBL" id="GEY86220.1"/>
    </source>
</evidence>
<organism evidence="1">
    <name type="scientific">Tanacetum cinerariifolium</name>
    <name type="common">Dalmatian daisy</name>
    <name type="synonym">Chrysanthemum cinerariifolium</name>
    <dbReference type="NCBI Taxonomy" id="118510"/>
    <lineage>
        <taxon>Eukaryota</taxon>
        <taxon>Viridiplantae</taxon>
        <taxon>Streptophyta</taxon>
        <taxon>Embryophyta</taxon>
        <taxon>Tracheophyta</taxon>
        <taxon>Spermatophyta</taxon>
        <taxon>Magnoliopsida</taxon>
        <taxon>eudicotyledons</taxon>
        <taxon>Gunneridae</taxon>
        <taxon>Pentapetalae</taxon>
        <taxon>asterids</taxon>
        <taxon>campanulids</taxon>
        <taxon>Asterales</taxon>
        <taxon>Asteraceae</taxon>
        <taxon>Asteroideae</taxon>
        <taxon>Anthemideae</taxon>
        <taxon>Anthemidinae</taxon>
        <taxon>Tanacetum</taxon>
    </lineage>
</organism>
<comment type="caution">
    <text evidence="1">The sequence shown here is derived from an EMBL/GenBank/DDBJ whole genome shotgun (WGS) entry which is preliminary data.</text>
</comment>
<sequence length="127" mass="14284">MNFSEDQSKRVRGKNRLMKAVRSSSYVLIVSSLCSSSHVFASLVSDRGNIIKNSDCETKSQSDNTVGSPHGFIIHWIVISKSIKKMTKVIDVENWQIDNSRVLRLIVSLIELNCFVSSMKSSNQNTF</sequence>
<name>A0A699HUE4_TANCI</name>
<dbReference type="AlphaFoldDB" id="A0A699HUE4"/>